<gene>
    <name evidence="3" type="ORF">O4G74_07615</name>
</gene>
<feature type="domain" description="Glycosyltransferase subfamily 4-like N-terminal" evidence="2">
    <location>
        <begin position="21"/>
        <end position="182"/>
    </location>
</feature>
<dbReference type="Gene3D" id="3.40.50.2000">
    <property type="entry name" value="Glycogen Phosphorylase B"/>
    <property type="match status" value="2"/>
</dbReference>
<dbReference type="PANTHER" id="PTHR45947">
    <property type="entry name" value="SULFOQUINOVOSYL TRANSFERASE SQD2"/>
    <property type="match status" value="1"/>
</dbReference>
<evidence type="ECO:0000259" key="2">
    <source>
        <dbReference type="Pfam" id="PF13439"/>
    </source>
</evidence>
<dbReference type="PANTHER" id="PTHR45947:SF3">
    <property type="entry name" value="SULFOQUINOVOSYL TRANSFERASE SQD2"/>
    <property type="match status" value="1"/>
</dbReference>
<dbReference type="EMBL" id="JAPWGW010000002">
    <property type="protein sequence ID" value="MCZ4297921.1"/>
    <property type="molecule type" value="Genomic_DNA"/>
</dbReference>
<keyword evidence="4" id="KW-1185">Reference proteome</keyword>
<dbReference type="Pfam" id="PF00534">
    <property type="entry name" value="Glycos_transf_1"/>
    <property type="match status" value="1"/>
</dbReference>
<sequence>MTEARSARAIIYYAGFRHRTGGAYKHAVETAEELARTGWSVEVIAADDLPIFARYIPTILGKIINLFASPLGFYYRGRVSAFLFRLFCKRGAELTIFEEIYISWNSKTPSVTMLHATWSDNLQGLRYRERWRDRLIEKEISILNRIEHEVITVSDEYLQFLRSDIFGAKLKKRISVVPLALDVPAEAWKNPSTNARTGLVVTARLEPRKNLFFLIDVFTEFSRRNPNVTLTIIGDGPQENALKELVAQRAIPVVFTGRLNKENVFAELQKHRVYVHTSTKESFSFSLLEAKLNGLATCAFGDLQVPRLFIDYPVLDFEVENWVSNLEDALLEGPLHQVDASNYTPARMVNNTLALAGLASELNE</sequence>
<evidence type="ECO:0000313" key="4">
    <source>
        <dbReference type="Proteomes" id="UP001083770"/>
    </source>
</evidence>
<dbReference type="InterPro" id="IPR028098">
    <property type="entry name" value="Glyco_trans_4-like_N"/>
</dbReference>
<dbReference type="Proteomes" id="UP001083770">
    <property type="component" value="Unassembled WGS sequence"/>
</dbReference>
<dbReference type="RefSeq" id="WP_269402041.1">
    <property type="nucleotide sequence ID" value="NZ_JAPWGW010000002.1"/>
</dbReference>
<accession>A0ABT4LU78</accession>
<proteinExistence type="predicted"/>
<reference evidence="3" key="1">
    <citation type="submission" date="2022-12" db="EMBL/GenBank/DDBJ databases">
        <title>Bacterial isolates from different developmental stages of Nematostella vectensis.</title>
        <authorList>
            <person name="Fraune S."/>
        </authorList>
    </citation>
    <scope>NUCLEOTIDE SEQUENCE</scope>
    <source>
        <strain evidence="3">G21632-S1</strain>
    </source>
</reference>
<evidence type="ECO:0000259" key="1">
    <source>
        <dbReference type="Pfam" id="PF00534"/>
    </source>
</evidence>
<dbReference type="InterPro" id="IPR001296">
    <property type="entry name" value="Glyco_trans_1"/>
</dbReference>
<evidence type="ECO:0000313" key="3">
    <source>
        <dbReference type="EMBL" id="MCZ4297921.1"/>
    </source>
</evidence>
<feature type="domain" description="Glycosyl transferase family 1" evidence="1">
    <location>
        <begin position="193"/>
        <end position="300"/>
    </location>
</feature>
<comment type="caution">
    <text evidence="3">The sequence shown here is derived from an EMBL/GenBank/DDBJ whole genome shotgun (WGS) entry which is preliminary data.</text>
</comment>
<name>A0ABT4LU78_9PROT</name>
<dbReference type="Pfam" id="PF13439">
    <property type="entry name" value="Glyco_transf_4"/>
    <property type="match status" value="1"/>
</dbReference>
<dbReference type="InterPro" id="IPR050194">
    <property type="entry name" value="Glycosyltransferase_grp1"/>
</dbReference>
<dbReference type="CDD" id="cd03801">
    <property type="entry name" value="GT4_PimA-like"/>
    <property type="match status" value="1"/>
</dbReference>
<organism evidence="3 4">
    <name type="scientific">Henriciella marina</name>
    <dbReference type="NCBI Taxonomy" id="453851"/>
    <lineage>
        <taxon>Bacteria</taxon>
        <taxon>Pseudomonadati</taxon>
        <taxon>Pseudomonadota</taxon>
        <taxon>Alphaproteobacteria</taxon>
        <taxon>Hyphomonadales</taxon>
        <taxon>Hyphomonadaceae</taxon>
        <taxon>Henriciella</taxon>
    </lineage>
</organism>
<protein>
    <submittedName>
        <fullName evidence="3">Glycosyltransferase family 4 protein</fullName>
    </submittedName>
</protein>
<dbReference type="SUPFAM" id="SSF53756">
    <property type="entry name" value="UDP-Glycosyltransferase/glycogen phosphorylase"/>
    <property type="match status" value="1"/>
</dbReference>